<dbReference type="InterPro" id="IPR040079">
    <property type="entry name" value="Glutathione_S-Trfase"/>
</dbReference>
<evidence type="ECO:0000313" key="6">
    <source>
        <dbReference type="EMBL" id="OCH84751.1"/>
    </source>
</evidence>
<dbReference type="GO" id="GO:0004364">
    <property type="term" value="F:glutathione transferase activity"/>
    <property type="evidence" value="ECO:0007669"/>
    <property type="project" value="UniProtKB-EC"/>
</dbReference>
<dbReference type="AlphaFoldDB" id="A0A8E2AHU4"/>
<comment type="similarity">
    <text evidence="1">Belongs to the GST superfamily.</text>
</comment>
<dbReference type="Proteomes" id="UP000250043">
    <property type="component" value="Unassembled WGS sequence"/>
</dbReference>
<dbReference type="Pfam" id="PF13410">
    <property type="entry name" value="GST_C_2"/>
    <property type="match status" value="1"/>
</dbReference>
<dbReference type="SUPFAM" id="SSF47616">
    <property type="entry name" value="GST C-terminal domain-like"/>
    <property type="match status" value="1"/>
</dbReference>
<evidence type="ECO:0000313" key="7">
    <source>
        <dbReference type="Proteomes" id="UP000250043"/>
    </source>
</evidence>
<dbReference type="SFLD" id="SFLDG01150">
    <property type="entry name" value="Main.1:_Beta-like"/>
    <property type="match status" value="1"/>
</dbReference>
<dbReference type="InterPro" id="IPR036249">
    <property type="entry name" value="Thioredoxin-like_sf"/>
</dbReference>
<evidence type="ECO:0000256" key="2">
    <source>
        <dbReference type="ARBA" id="ARBA00012452"/>
    </source>
</evidence>
<accession>A0A8E2AHU4</accession>
<feature type="domain" description="GST N-terminal" evidence="5">
    <location>
        <begin position="12"/>
        <end position="93"/>
    </location>
</feature>
<dbReference type="GO" id="GO:0004602">
    <property type="term" value="F:glutathione peroxidase activity"/>
    <property type="evidence" value="ECO:0007669"/>
    <property type="project" value="UniProtKB-ARBA"/>
</dbReference>
<dbReference type="InterPro" id="IPR004045">
    <property type="entry name" value="Glutathione_S-Trfase_N"/>
</dbReference>
<dbReference type="Pfam" id="PF02798">
    <property type="entry name" value="GST_N"/>
    <property type="match status" value="1"/>
</dbReference>
<keyword evidence="7" id="KW-1185">Reference proteome</keyword>
<evidence type="ECO:0000259" key="5">
    <source>
        <dbReference type="PROSITE" id="PS50404"/>
    </source>
</evidence>
<keyword evidence="3" id="KW-0808">Transferase</keyword>
<dbReference type="Gene3D" id="1.20.1050.10">
    <property type="match status" value="1"/>
</dbReference>
<dbReference type="SFLD" id="SFLDG00358">
    <property type="entry name" value="Main_(cytGST)"/>
    <property type="match status" value="1"/>
</dbReference>
<evidence type="ECO:0000256" key="3">
    <source>
        <dbReference type="ARBA" id="ARBA00022679"/>
    </source>
</evidence>
<dbReference type="EC" id="2.5.1.18" evidence="2"/>
<protein>
    <recommendedName>
        <fullName evidence="2">glutathione transferase</fullName>
        <ecNumber evidence="2">2.5.1.18</ecNumber>
    </recommendedName>
</protein>
<evidence type="ECO:0000256" key="4">
    <source>
        <dbReference type="ARBA" id="ARBA00047960"/>
    </source>
</evidence>
<proteinExistence type="inferred from homology"/>
<dbReference type="PROSITE" id="PS50404">
    <property type="entry name" value="GST_NTER"/>
    <property type="match status" value="1"/>
</dbReference>
<name>A0A8E2AHU4_9APHY</name>
<dbReference type="FunFam" id="3.40.30.10:FF:000156">
    <property type="entry name" value="Glutathione S-transferase 1"/>
    <property type="match status" value="1"/>
</dbReference>
<evidence type="ECO:0000256" key="1">
    <source>
        <dbReference type="ARBA" id="ARBA00007409"/>
    </source>
</evidence>
<dbReference type="SFLD" id="SFLDS00019">
    <property type="entry name" value="Glutathione_Transferase_(cytos"/>
    <property type="match status" value="1"/>
</dbReference>
<dbReference type="PANTHER" id="PTHR44051:SF9">
    <property type="entry name" value="GLUTATHIONE S-TRANSFERASE 1"/>
    <property type="match status" value="1"/>
</dbReference>
<comment type="catalytic activity">
    <reaction evidence="4">
        <text>RX + glutathione = an S-substituted glutathione + a halide anion + H(+)</text>
        <dbReference type="Rhea" id="RHEA:16437"/>
        <dbReference type="ChEBI" id="CHEBI:15378"/>
        <dbReference type="ChEBI" id="CHEBI:16042"/>
        <dbReference type="ChEBI" id="CHEBI:17792"/>
        <dbReference type="ChEBI" id="CHEBI:57925"/>
        <dbReference type="ChEBI" id="CHEBI:90779"/>
        <dbReference type="EC" id="2.5.1.18"/>
    </reaction>
</comment>
<dbReference type="SUPFAM" id="SSF52833">
    <property type="entry name" value="Thioredoxin-like"/>
    <property type="match status" value="1"/>
</dbReference>
<dbReference type="CDD" id="cd03046">
    <property type="entry name" value="GST_N_GTT1_like"/>
    <property type="match status" value="1"/>
</dbReference>
<dbReference type="EMBL" id="KV722638">
    <property type="protein sequence ID" value="OCH84751.1"/>
    <property type="molecule type" value="Genomic_DNA"/>
</dbReference>
<gene>
    <name evidence="6" type="ORF">OBBRIDRAFT_377502</name>
</gene>
<dbReference type="PANTHER" id="PTHR44051">
    <property type="entry name" value="GLUTATHIONE S-TRANSFERASE-RELATED"/>
    <property type="match status" value="1"/>
</dbReference>
<dbReference type="InterPro" id="IPR036282">
    <property type="entry name" value="Glutathione-S-Trfase_C_sf"/>
</dbReference>
<dbReference type="Gene3D" id="3.40.30.10">
    <property type="entry name" value="Glutaredoxin"/>
    <property type="match status" value="1"/>
</dbReference>
<dbReference type="OrthoDB" id="2098326at2759"/>
<sequence length="233" mass="26133">MSAVNGSAAAAVPTLTVHHLEDSRSIRILWLLEELELPYQLKTYQRVADRLSPEELKKINPKGGSPVITDGDLTLPESGAIVEYIRTKYDTTGKISPPESGKIDDLYYTHYVEGSLMPLLVDKLIFQMLPEKAPFIVRPILRIASGTMNSKFLDPRLKTHSRLIEEHLAKSGDFFAGGDHPTAADFMMIFTLEIWAHRHPELVGDRAKAYVKRIHSRPAFKRAVEKAGGHMYA</sequence>
<dbReference type="GO" id="GO:0005737">
    <property type="term" value="C:cytoplasm"/>
    <property type="evidence" value="ECO:0007669"/>
    <property type="project" value="UniProtKB-ARBA"/>
</dbReference>
<organism evidence="6 7">
    <name type="scientific">Obba rivulosa</name>
    <dbReference type="NCBI Taxonomy" id="1052685"/>
    <lineage>
        <taxon>Eukaryota</taxon>
        <taxon>Fungi</taxon>
        <taxon>Dikarya</taxon>
        <taxon>Basidiomycota</taxon>
        <taxon>Agaricomycotina</taxon>
        <taxon>Agaricomycetes</taxon>
        <taxon>Polyporales</taxon>
        <taxon>Gelatoporiaceae</taxon>
        <taxon>Obba</taxon>
    </lineage>
</organism>
<reference evidence="6 7" key="1">
    <citation type="submission" date="2016-07" db="EMBL/GenBank/DDBJ databases">
        <title>Draft genome of the white-rot fungus Obba rivulosa 3A-2.</title>
        <authorList>
            <consortium name="DOE Joint Genome Institute"/>
            <person name="Miettinen O."/>
            <person name="Riley R."/>
            <person name="Acob R."/>
            <person name="Barry K."/>
            <person name="Cullen D."/>
            <person name="De Vries R."/>
            <person name="Hainaut M."/>
            <person name="Hatakka A."/>
            <person name="Henrissat B."/>
            <person name="Hilden K."/>
            <person name="Kuo R."/>
            <person name="Labutti K."/>
            <person name="Lipzen A."/>
            <person name="Makela M.R."/>
            <person name="Sandor L."/>
            <person name="Spatafora J.W."/>
            <person name="Grigoriev I.V."/>
            <person name="Hibbett D.S."/>
        </authorList>
    </citation>
    <scope>NUCLEOTIDE SEQUENCE [LARGE SCALE GENOMIC DNA]</scope>
    <source>
        <strain evidence="6 7">3A-2</strain>
    </source>
</reference>